<dbReference type="RefSeq" id="WP_109928064.1">
    <property type="nucleotide sequence ID" value="NZ_QGNY01000001.1"/>
</dbReference>
<sequence length="116" mass="13110">MAELKEKELLLLNALIDGNIEKFGFLKSHLDFITVESRKTTGIGLYVTFGYLKEFDEEEFVNALISAEQKLITPSLKNELTYCLDITNGKIDFLEIATNGNEIWDGNLENCTLVSE</sequence>
<dbReference type="OrthoDB" id="767591at2"/>
<reference evidence="2" key="1">
    <citation type="submission" date="2018-05" db="EMBL/GenBank/DDBJ databases">
        <title>Pedobacter paludis sp. nov., isolated from wetland soil.</title>
        <authorList>
            <person name="Zhang Y."/>
        </authorList>
    </citation>
    <scope>NUCLEOTIDE SEQUENCE [LARGE SCALE GENOMIC DNA]</scope>
    <source>
        <strain evidence="2">R-8</strain>
    </source>
</reference>
<gene>
    <name evidence="1" type="ORF">DF947_02320</name>
</gene>
<dbReference type="AlphaFoldDB" id="A0A317F6E6"/>
<protein>
    <submittedName>
        <fullName evidence="1">Uncharacterized protein</fullName>
    </submittedName>
</protein>
<keyword evidence="2" id="KW-1185">Reference proteome</keyword>
<dbReference type="Proteomes" id="UP000245391">
    <property type="component" value="Unassembled WGS sequence"/>
</dbReference>
<dbReference type="EMBL" id="QGNY01000001">
    <property type="protein sequence ID" value="PWS33479.1"/>
    <property type="molecule type" value="Genomic_DNA"/>
</dbReference>
<accession>A0A317F6E6</accession>
<proteinExistence type="predicted"/>
<organism evidence="1 2">
    <name type="scientific">Pedobacter paludis</name>
    <dbReference type="NCBI Taxonomy" id="2203212"/>
    <lineage>
        <taxon>Bacteria</taxon>
        <taxon>Pseudomonadati</taxon>
        <taxon>Bacteroidota</taxon>
        <taxon>Sphingobacteriia</taxon>
        <taxon>Sphingobacteriales</taxon>
        <taxon>Sphingobacteriaceae</taxon>
        <taxon>Pedobacter</taxon>
    </lineage>
</organism>
<evidence type="ECO:0000313" key="1">
    <source>
        <dbReference type="EMBL" id="PWS33479.1"/>
    </source>
</evidence>
<name>A0A317F6E6_9SPHI</name>
<evidence type="ECO:0000313" key="2">
    <source>
        <dbReference type="Proteomes" id="UP000245391"/>
    </source>
</evidence>
<comment type="caution">
    <text evidence="1">The sequence shown here is derived from an EMBL/GenBank/DDBJ whole genome shotgun (WGS) entry which is preliminary data.</text>
</comment>